<reference evidence="1" key="1">
    <citation type="journal article" date="2014" name="Genome Announc.">
        <title>Draft Genome Sequences of Marine Flavobacterium Nonlabens Strains NR17, NR24, NR27, NR32, NR33, and Ara13.</title>
        <authorList>
            <person name="Nakanishi M."/>
            <person name="Meirelles P."/>
            <person name="Suzuki R."/>
            <person name="Takatani N."/>
            <person name="Mino S."/>
            <person name="Suda W."/>
            <person name="Oshima K."/>
            <person name="Hattori M."/>
            <person name="Ohkuma M."/>
            <person name="Hosokawa M."/>
            <person name="Miyashita K."/>
            <person name="Thompson F.L."/>
            <person name="Niwa A."/>
            <person name="Sawabe T."/>
            <person name="Sawabe T."/>
        </authorList>
    </citation>
    <scope>NUCLEOTIDE SEQUENCE [LARGE SCALE GENOMIC DNA]</scope>
    <source>
        <strain evidence="1">JCM 19294</strain>
    </source>
</reference>
<keyword evidence="2" id="KW-1185">Reference proteome</keyword>
<name>A0A090Q2C2_9FLAO</name>
<gene>
    <name evidence="1" type="ORF">JCM19294_2645</name>
</gene>
<organism evidence="1 2">
    <name type="scientific">Nonlabens tegetincola</name>
    <dbReference type="NCBI Taxonomy" id="323273"/>
    <lineage>
        <taxon>Bacteria</taxon>
        <taxon>Pseudomonadati</taxon>
        <taxon>Bacteroidota</taxon>
        <taxon>Flavobacteriia</taxon>
        <taxon>Flavobacteriales</taxon>
        <taxon>Flavobacteriaceae</taxon>
        <taxon>Nonlabens</taxon>
    </lineage>
</organism>
<comment type="caution">
    <text evidence="1">The sequence shown here is derived from an EMBL/GenBank/DDBJ whole genome shotgun (WGS) entry which is preliminary data.</text>
</comment>
<dbReference type="EMBL" id="BBML01000001">
    <property type="protein sequence ID" value="GAK95863.1"/>
    <property type="molecule type" value="Genomic_DNA"/>
</dbReference>
<evidence type="ECO:0000313" key="1">
    <source>
        <dbReference type="EMBL" id="GAK95863.1"/>
    </source>
</evidence>
<sequence>MMFLIVIHPYDATSLKCYMVILKIYVLDTPLSRKRTKIKANE</sequence>
<dbReference type="AlphaFoldDB" id="A0A090Q2C2"/>
<accession>A0A090Q2C2</accession>
<evidence type="ECO:0000313" key="2">
    <source>
        <dbReference type="Proteomes" id="UP000029221"/>
    </source>
</evidence>
<dbReference type="RefSeq" id="WP_262496995.1">
    <property type="nucleotide sequence ID" value="NZ_CP019342.1"/>
</dbReference>
<protein>
    <submittedName>
        <fullName evidence="1">Uncharacterized protein</fullName>
    </submittedName>
</protein>
<proteinExistence type="predicted"/>
<dbReference type="Proteomes" id="UP000029221">
    <property type="component" value="Unassembled WGS sequence"/>
</dbReference>